<dbReference type="SUPFAM" id="SSF54928">
    <property type="entry name" value="RNA-binding domain, RBD"/>
    <property type="match status" value="1"/>
</dbReference>
<organism evidence="4 5">
    <name type="scientific">Geotrypetes seraphini</name>
    <name type="common">Gaboon caecilian</name>
    <name type="synonym">Caecilia seraphini</name>
    <dbReference type="NCBI Taxonomy" id="260995"/>
    <lineage>
        <taxon>Eukaryota</taxon>
        <taxon>Metazoa</taxon>
        <taxon>Chordata</taxon>
        <taxon>Craniata</taxon>
        <taxon>Vertebrata</taxon>
        <taxon>Euteleostomi</taxon>
        <taxon>Amphibia</taxon>
        <taxon>Gymnophiona</taxon>
        <taxon>Geotrypetes</taxon>
    </lineage>
</organism>
<dbReference type="InterPro" id="IPR035979">
    <property type="entry name" value="RBD_domain_sf"/>
</dbReference>
<dbReference type="InterPro" id="IPR029684">
    <property type="entry name" value="Schlafen"/>
</dbReference>
<dbReference type="PANTHER" id="PTHR12155:SF29">
    <property type="entry name" value="SCHLAFEN-LIKE PROTEIN 1"/>
    <property type="match status" value="1"/>
</dbReference>
<feature type="compositionally biased region" description="Basic and acidic residues" evidence="2">
    <location>
        <begin position="112"/>
        <end position="123"/>
    </location>
</feature>
<feature type="coiled-coil region" evidence="1">
    <location>
        <begin position="353"/>
        <end position="401"/>
    </location>
</feature>
<dbReference type="KEGG" id="gsh:117366072"/>
<proteinExistence type="predicted"/>
<dbReference type="Proteomes" id="UP000515159">
    <property type="component" value="Chromosome 8"/>
</dbReference>
<evidence type="ECO:0000256" key="2">
    <source>
        <dbReference type="SAM" id="MobiDB-lite"/>
    </source>
</evidence>
<dbReference type="GeneID" id="117366072"/>
<evidence type="ECO:0000313" key="4">
    <source>
        <dbReference type="Proteomes" id="UP000515159"/>
    </source>
</evidence>
<feature type="domain" description="Schlafen AlbA-2" evidence="3">
    <location>
        <begin position="212"/>
        <end position="333"/>
    </location>
</feature>
<evidence type="ECO:0000256" key="1">
    <source>
        <dbReference type="SAM" id="Coils"/>
    </source>
</evidence>
<dbReference type="RefSeq" id="XP_033813051.1">
    <property type="nucleotide sequence ID" value="XM_033957160.1"/>
</dbReference>
<reference evidence="5" key="1">
    <citation type="submission" date="2025-08" db="UniProtKB">
        <authorList>
            <consortium name="RefSeq"/>
        </authorList>
    </citation>
    <scope>IDENTIFICATION</scope>
</reference>
<gene>
    <name evidence="5" type="primary">LOC117366072</name>
</gene>
<feature type="region of interest" description="Disordered" evidence="2">
    <location>
        <begin position="112"/>
        <end position="135"/>
    </location>
</feature>
<dbReference type="InterPro" id="IPR007421">
    <property type="entry name" value="Schlafen_AlbA_2_dom"/>
</dbReference>
<keyword evidence="1" id="KW-0175">Coiled coil</keyword>
<dbReference type="Gene3D" id="3.30.950.30">
    <property type="entry name" value="Schlafen, AAA domain"/>
    <property type="match status" value="1"/>
</dbReference>
<evidence type="ECO:0000259" key="3">
    <source>
        <dbReference type="Pfam" id="PF04326"/>
    </source>
</evidence>
<dbReference type="AlphaFoldDB" id="A0A6P8S9D8"/>
<dbReference type="InterPro" id="IPR038461">
    <property type="entry name" value="Schlafen_AlbA_2_dom_sf"/>
</dbReference>
<name>A0A6P8S9D8_GEOSA</name>
<accession>A0A6P8S9D8</accession>
<dbReference type="InParanoid" id="A0A6P8S9D8"/>
<protein>
    <submittedName>
        <fullName evidence="5">Schlafen-like protein 1</fullName>
    </submittedName>
</protein>
<evidence type="ECO:0000313" key="5">
    <source>
        <dbReference type="RefSeq" id="XP_033813051.1"/>
    </source>
</evidence>
<dbReference type="Pfam" id="PF04326">
    <property type="entry name" value="SLFN_AlbA_2"/>
    <property type="match status" value="1"/>
</dbReference>
<feature type="compositionally biased region" description="Polar residues" evidence="2">
    <location>
        <begin position="124"/>
        <end position="135"/>
    </location>
</feature>
<dbReference type="GO" id="GO:0003676">
    <property type="term" value="F:nucleic acid binding"/>
    <property type="evidence" value="ECO:0007669"/>
    <property type="project" value="InterPro"/>
</dbReference>
<keyword evidence="4" id="KW-1185">Reference proteome</keyword>
<sequence length="412" mass="47163">MEELPSREICIREELPGQPTSFSLYVGHLNSQYSQDTLCCLLKQILASINVNVQKQDIEIVKKQKCAYALVHLDSESTYQAVLNQLQDPSRLEQSLLNKLVMKGKTLSVGEANRRKPSYREVSENGSPYKNTMLQSPPWKMNRRTQWTEAAETVSNTKNNLALSWRNRSSLIFTGALSDGIMLSQDLMMSEIAEDHEKLVYAEVFQTALTNAEYKRGGGEYLSMTFKHHIRKYSCAFLNNDGGNLFVGIDEKHVVWGIQCNDKDEDRLCLMVDSVLKGFRPPVLPENYKLSFLPVYKADTLCVFLKVIQLTIQPSKAQEEPMLYETDQGEVYLPLDGIIQGPLLGSAIQEWCRQRWTIEVKKLEEKMSSMLQEKEQLEKQLQQKDQLIVDLQHQNEEQAKKMKATSKLCVIL</sequence>
<dbReference type="PANTHER" id="PTHR12155">
    <property type="entry name" value="SCHLAFEN"/>
    <property type="match status" value="1"/>
</dbReference>
<dbReference type="OrthoDB" id="10259112at2759"/>